<name>A0A914NCZ2_MELIC</name>
<evidence type="ECO:0000313" key="2">
    <source>
        <dbReference type="WBParaSite" id="Minc3s05413g38198"/>
    </source>
</evidence>
<protein>
    <submittedName>
        <fullName evidence="2">Uncharacterized protein</fullName>
    </submittedName>
</protein>
<evidence type="ECO:0000313" key="1">
    <source>
        <dbReference type="Proteomes" id="UP000887563"/>
    </source>
</evidence>
<reference evidence="2" key="1">
    <citation type="submission" date="2022-11" db="UniProtKB">
        <authorList>
            <consortium name="WormBaseParasite"/>
        </authorList>
    </citation>
    <scope>IDENTIFICATION</scope>
</reference>
<keyword evidence="1" id="KW-1185">Reference proteome</keyword>
<dbReference type="Proteomes" id="UP000887563">
    <property type="component" value="Unplaced"/>
</dbReference>
<organism evidence="1 2">
    <name type="scientific">Meloidogyne incognita</name>
    <name type="common">Southern root-knot nematode worm</name>
    <name type="synonym">Oxyuris incognita</name>
    <dbReference type="NCBI Taxonomy" id="6306"/>
    <lineage>
        <taxon>Eukaryota</taxon>
        <taxon>Metazoa</taxon>
        <taxon>Ecdysozoa</taxon>
        <taxon>Nematoda</taxon>
        <taxon>Chromadorea</taxon>
        <taxon>Rhabditida</taxon>
        <taxon>Tylenchina</taxon>
        <taxon>Tylenchomorpha</taxon>
        <taxon>Tylenchoidea</taxon>
        <taxon>Meloidogynidae</taxon>
        <taxon>Meloidogyninae</taxon>
        <taxon>Meloidogyne</taxon>
        <taxon>Meloidogyne incognita group</taxon>
    </lineage>
</organism>
<accession>A0A914NCZ2</accession>
<sequence>MTTNGVNDGRDGDALKAARRTIIIDLENESNSQIDAFMSQMTSEFGKPPFNCINECMGGPNDQIVCFHGRNRTATGAGQGTTSPRYRRAITLFKIVESGTPWYGSMHLDELNRTIPGRPGFDKFEQSYSSAVPWPCWVYLGVYPTATFRQLLLGALFITCKLST</sequence>
<dbReference type="WBParaSite" id="Minc3s05413g38198">
    <property type="protein sequence ID" value="Minc3s05413g38198"/>
    <property type="gene ID" value="Minc3s05413g38198"/>
</dbReference>
<proteinExistence type="predicted"/>
<dbReference type="AlphaFoldDB" id="A0A914NCZ2"/>